<proteinExistence type="predicted"/>
<comment type="caution">
    <text evidence="2">The sequence shown here is derived from an EMBL/GenBank/DDBJ whole genome shotgun (WGS) entry which is preliminary data.</text>
</comment>
<name>A0A8T0WUI9_PANVG</name>
<evidence type="ECO:0000256" key="1">
    <source>
        <dbReference type="SAM" id="MobiDB-lite"/>
    </source>
</evidence>
<gene>
    <name evidence="2" type="ORF">PVAP13_1NG213900</name>
</gene>
<dbReference type="Proteomes" id="UP000823388">
    <property type="component" value="Chromosome 1N"/>
</dbReference>
<feature type="compositionally biased region" description="Basic and acidic residues" evidence="1">
    <location>
        <begin position="145"/>
        <end position="155"/>
    </location>
</feature>
<feature type="compositionally biased region" description="Basic and acidic residues" evidence="1">
    <location>
        <begin position="82"/>
        <end position="93"/>
    </location>
</feature>
<sequence>MFEFFVSILFKANSIPALSHPSSPSLSLTPVPFSRRPVFLSLVELQLRRRRGAVEPARVELRRRHRTGRAEAATSRGPSCEEQQRRREADLQRWRRAGVKQQGGCLRRRRRHASRAAAATRAPSSEAPSGRRNGGRGGELRGAVRHAERRTQWQL</sequence>
<reference evidence="2" key="1">
    <citation type="submission" date="2020-05" db="EMBL/GenBank/DDBJ databases">
        <title>WGS assembly of Panicum virgatum.</title>
        <authorList>
            <person name="Lovell J.T."/>
            <person name="Jenkins J."/>
            <person name="Shu S."/>
            <person name="Juenger T.E."/>
            <person name="Schmutz J."/>
        </authorList>
    </citation>
    <scope>NUCLEOTIDE SEQUENCE</scope>
    <source>
        <strain evidence="2">AP13</strain>
    </source>
</reference>
<evidence type="ECO:0000313" key="2">
    <source>
        <dbReference type="EMBL" id="KAG2650995.1"/>
    </source>
</evidence>
<feature type="compositionally biased region" description="Low complexity" evidence="1">
    <location>
        <begin position="115"/>
        <end position="131"/>
    </location>
</feature>
<dbReference type="EMBL" id="CM029038">
    <property type="protein sequence ID" value="KAG2650995.1"/>
    <property type="molecule type" value="Genomic_DNA"/>
</dbReference>
<keyword evidence="3" id="KW-1185">Reference proteome</keyword>
<organism evidence="2 3">
    <name type="scientific">Panicum virgatum</name>
    <name type="common">Blackwell switchgrass</name>
    <dbReference type="NCBI Taxonomy" id="38727"/>
    <lineage>
        <taxon>Eukaryota</taxon>
        <taxon>Viridiplantae</taxon>
        <taxon>Streptophyta</taxon>
        <taxon>Embryophyta</taxon>
        <taxon>Tracheophyta</taxon>
        <taxon>Spermatophyta</taxon>
        <taxon>Magnoliopsida</taxon>
        <taxon>Liliopsida</taxon>
        <taxon>Poales</taxon>
        <taxon>Poaceae</taxon>
        <taxon>PACMAD clade</taxon>
        <taxon>Panicoideae</taxon>
        <taxon>Panicodae</taxon>
        <taxon>Paniceae</taxon>
        <taxon>Panicinae</taxon>
        <taxon>Panicum</taxon>
        <taxon>Panicum sect. Hiantes</taxon>
    </lineage>
</organism>
<evidence type="ECO:0000313" key="3">
    <source>
        <dbReference type="Proteomes" id="UP000823388"/>
    </source>
</evidence>
<dbReference type="AlphaFoldDB" id="A0A8T0WUI9"/>
<protein>
    <submittedName>
        <fullName evidence="2">Uncharacterized protein</fullName>
    </submittedName>
</protein>
<feature type="region of interest" description="Disordered" evidence="1">
    <location>
        <begin position="61"/>
        <end position="155"/>
    </location>
</feature>
<accession>A0A8T0WUI9</accession>